<evidence type="ECO:0000313" key="2">
    <source>
        <dbReference type="EMBL" id="GMF36031.1"/>
    </source>
</evidence>
<feature type="region of interest" description="Disordered" evidence="1">
    <location>
        <begin position="1"/>
        <end position="22"/>
    </location>
</feature>
<evidence type="ECO:0000256" key="1">
    <source>
        <dbReference type="SAM" id="MobiDB-lite"/>
    </source>
</evidence>
<keyword evidence="3" id="KW-1185">Reference proteome</keyword>
<sequence>MLRRNLGPESNEDDSSGWESSPSTLPLELKSLSIHSAAMDIIGSRVLWLPYHLMLEHFFSCGTINGANNVCRWVRNAPGLFVTGDKLRNSDIDGERASDEAWSGLEHGVSVSVAAWADGFNKKVISALQCMLGWILKLCSRKGEFKCEAVQVRVPKAPLMLSRLA</sequence>
<proteinExistence type="predicted"/>
<accession>A0A9W7CRR7</accession>
<protein>
    <submittedName>
        <fullName evidence="2">Unnamed protein product</fullName>
    </submittedName>
</protein>
<dbReference type="AlphaFoldDB" id="A0A9W7CRR7"/>
<reference evidence="2" key="1">
    <citation type="submission" date="2023-04" db="EMBL/GenBank/DDBJ databases">
        <title>Phytophthora fragariaefolia NBRC 109709.</title>
        <authorList>
            <person name="Ichikawa N."/>
            <person name="Sato H."/>
            <person name="Tonouchi N."/>
        </authorList>
    </citation>
    <scope>NUCLEOTIDE SEQUENCE</scope>
    <source>
        <strain evidence="2">NBRC 109709</strain>
    </source>
</reference>
<name>A0A9W7CRR7_9STRA</name>
<gene>
    <name evidence="2" type="ORF">Pfra01_000970900</name>
</gene>
<organism evidence="2 3">
    <name type="scientific">Phytophthora fragariaefolia</name>
    <dbReference type="NCBI Taxonomy" id="1490495"/>
    <lineage>
        <taxon>Eukaryota</taxon>
        <taxon>Sar</taxon>
        <taxon>Stramenopiles</taxon>
        <taxon>Oomycota</taxon>
        <taxon>Peronosporomycetes</taxon>
        <taxon>Peronosporales</taxon>
        <taxon>Peronosporaceae</taxon>
        <taxon>Phytophthora</taxon>
    </lineage>
</organism>
<dbReference type="Proteomes" id="UP001165121">
    <property type="component" value="Unassembled WGS sequence"/>
</dbReference>
<comment type="caution">
    <text evidence="2">The sequence shown here is derived from an EMBL/GenBank/DDBJ whole genome shotgun (WGS) entry which is preliminary data.</text>
</comment>
<dbReference type="EMBL" id="BSXT01000906">
    <property type="protein sequence ID" value="GMF36031.1"/>
    <property type="molecule type" value="Genomic_DNA"/>
</dbReference>
<evidence type="ECO:0000313" key="3">
    <source>
        <dbReference type="Proteomes" id="UP001165121"/>
    </source>
</evidence>